<proteinExistence type="predicted"/>
<evidence type="ECO:0000313" key="2">
    <source>
        <dbReference type="EMBL" id="EGT30440.1"/>
    </source>
</evidence>
<protein>
    <submittedName>
        <fullName evidence="2">Uncharacterized protein</fullName>
    </submittedName>
</protein>
<gene>
    <name evidence="2" type="ORF">CAEBREN_15934</name>
</gene>
<organism evidence="3">
    <name type="scientific">Caenorhabditis brenneri</name>
    <name type="common">Nematode worm</name>
    <dbReference type="NCBI Taxonomy" id="135651"/>
    <lineage>
        <taxon>Eukaryota</taxon>
        <taxon>Metazoa</taxon>
        <taxon>Ecdysozoa</taxon>
        <taxon>Nematoda</taxon>
        <taxon>Chromadorea</taxon>
        <taxon>Rhabditida</taxon>
        <taxon>Rhabditina</taxon>
        <taxon>Rhabditomorpha</taxon>
        <taxon>Rhabditoidea</taxon>
        <taxon>Rhabditidae</taxon>
        <taxon>Peloderinae</taxon>
        <taxon>Caenorhabditis</taxon>
    </lineage>
</organism>
<reference evidence="3" key="1">
    <citation type="submission" date="2011-07" db="EMBL/GenBank/DDBJ databases">
        <authorList>
            <consortium name="Caenorhabditis brenneri Sequencing and Analysis Consortium"/>
            <person name="Wilson R.K."/>
        </authorList>
    </citation>
    <scope>NUCLEOTIDE SEQUENCE [LARGE SCALE GENOMIC DNA]</scope>
    <source>
        <strain evidence="3">PB2801</strain>
    </source>
</reference>
<accession>G0M8K8</accession>
<feature type="region of interest" description="Disordered" evidence="1">
    <location>
        <begin position="1"/>
        <end position="30"/>
    </location>
</feature>
<dbReference type="Proteomes" id="UP000008068">
    <property type="component" value="Unassembled WGS sequence"/>
</dbReference>
<name>G0M8K8_CAEBE</name>
<feature type="compositionally biased region" description="Basic and acidic residues" evidence="1">
    <location>
        <begin position="9"/>
        <end position="19"/>
    </location>
</feature>
<keyword evidence="3" id="KW-1185">Reference proteome</keyword>
<dbReference type="InParanoid" id="G0M8K8"/>
<dbReference type="EMBL" id="GL379786">
    <property type="protein sequence ID" value="EGT30440.1"/>
    <property type="molecule type" value="Genomic_DNA"/>
</dbReference>
<evidence type="ECO:0000256" key="1">
    <source>
        <dbReference type="SAM" id="MobiDB-lite"/>
    </source>
</evidence>
<dbReference type="AlphaFoldDB" id="G0M8K8"/>
<evidence type="ECO:0000313" key="3">
    <source>
        <dbReference type="Proteomes" id="UP000008068"/>
    </source>
</evidence>
<dbReference type="HOGENOM" id="CLU_1490271_0_0_1"/>
<sequence>MESSRKRKLEQADSSHSRSQDPTPSTSTTTLIPLEFSDTGVYYYKGDPEMFRKFQVLSSSLPNPLVTADLPPLPMSCTKSVGMFLLDHSQDAIFPKDFKSGNEPAYYKIMQRMSLEELTQLITTADFHGHMEMLHSAGMAISKKLIKDDFSVEKIGNYLGAQQNPHFSFKDDWRFPPVHEE</sequence>